<dbReference type="PANTHER" id="PTHR30055:SF237">
    <property type="entry name" value="TRANSCRIPTIONAL REPRESSOR MCE3R"/>
    <property type="match status" value="1"/>
</dbReference>
<dbReference type="Proteomes" id="UP001178281">
    <property type="component" value="Unassembled WGS sequence"/>
</dbReference>
<feature type="domain" description="HTH tetR-type" evidence="4">
    <location>
        <begin position="25"/>
        <end position="85"/>
    </location>
</feature>
<evidence type="ECO:0000313" key="5">
    <source>
        <dbReference type="EMBL" id="MDP0397998.1"/>
    </source>
</evidence>
<gene>
    <name evidence="5" type="ORF">Q7X28_08670</name>
</gene>
<evidence type="ECO:0000256" key="3">
    <source>
        <dbReference type="SAM" id="MobiDB-lite"/>
    </source>
</evidence>
<dbReference type="EMBL" id="JAUTIX010000003">
    <property type="protein sequence ID" value="MDP0397998.1"/>
    <property type="molecule type" value="Genomic_DNA"/>
</dbReference>
<sequence length="206" mass="22329">MEVGTTGVSAAPAAQPTTARERAKAARRRELLAAAAKLMAERGFAGVRLEDIGAAAGVSGPAMYRHFAGKQDVLAALLVEISEYLYEGGRRVAADRGDDPRRALVDLVDFHVEFAASEPDLIRVQYRDLWSLAPDSARRVRRLQRQYVELWADELNRLGGDPVENRARVHAVFGLLNAAPSLPALPAARLRAVLREQALAALGIAD</sequence>
<dbReference type="RefSeq" id="WP_305111021.1">
    <property type="nucleotide sequence ID" value="NZ_JAUTIX010000003.1"/>
</dbReference>
<dbReference type="AlphaFoldDB" id="A0AA90NA77"/>
<evidence type="ECO:0000256" key="1">
    <source>
        <dbReference type="ARBA" id="ARBA00023125"/>
    </source>
</evidence>
<comment type="caution">
    <text evidence="5">The sequence shown here is derived from an EMBL/GenBank/DDBJ whole genome shotgun (WGS) entry which is preliminary data.</text>
</comment>
<dbReference type="GO" id="GO:0000976">
    <property type="term" value="F:transcription cis-regulatory region binding"/>
    <property type="evidence" value="ECO:0007669"/>
    <property type="project" value="TreeGrafter"/>
</dbReference>
<dbReference type="Gene3D" id="1.10.10.60">
    <property type="entry name" value="Homeodomain-like"/>
    <property type="match status" value="1"/>
</dbReference>
<evidence type="ECO:0000313" key="6">
    <source>
        <dbReference type="Proteomes" id="UP001178281"/>
    </source>
</evidence>
<organism evidence="5 6">
    <name type="scientific">Tsukamurella strandjordii</name>
    <dbReference type="NCBI Taxonomy" id="147577"/>
    <lineage>
        <taxon>Bacteria</taxon>
        <taxon>Bacillati</taxon>
        <taxon>Actinomycetota</taxon>
        <taxon>Actinomycetes</taxon>
        <taxon>Mycobacteriales</taxon>
        <taxon>Tsukamurellaceae</taxon>
        <taxon>Tsukamurella</taxon>
    </lineage>
</organism>
<accession>A0AA90NA77</accession>
<dbReference type="InterPro" id="IPR050109">
    <property type="entry name" value="HTH-type_TetR-like_transc_reg"/>
</dbReference>
<dbReference type="InterPro" id="IPR001647">
    <property type="entry name" value="HTH_TetR"/>
</dbReference>
<dbReference type="InterPro" id="IPR009057">
    <property type="entry name" value="Homeodomain-like_sf"/>
</dbReference>
<feature type="region of interest" description="Disordered" evidence="3">
    <location>
        <begin position="1"/>
        <end position="22"/>
    </location>
</feature>
<evidence type="ECO:0000259" key="4">
    <source>
        <dbReference type="PROSITE" id="PS50977"/>
    </source>
</evidence>
<keyword evidence="1 2" id="KW-0238">DNA-binding</keyword>
<dbReference type="PRINTS" id="PR00455">
    <property type="entry name" value="HTHTETR"/>
</dbReference>
<name>A0AA90NA77_9ACTN</name>
<feature type="DNA-binding region" description="H-T-H motif" evidence="2">
    <location>
        <begin position="48"/>
        <end position="67"/>
    </location>
</feature>
<dbReference type="Gene3D" id="1.10.357.10">
    <property type="entry name" value="Tetracycline Repressor, domain 2"/>
    <property type="match status" value="1"/>
</dbReference>
<dbReference type="GO" id="GO:0003700">
    <property type="term" value="F:DNA-binding transcription factor activity"/>
    <property type="evidence" value="ECO:0007669"/>
    <property type="project" value="TreeGrafter"/>
</dbReference>
<dbReference type="Pfam" id="PF17932">
    <property type="entry name" value="TetR_C_24"/>
    <property type="match status" value="1"/>
</dbReference>
<dbReference type="InterPro" id="IPR041490">
    <property type="entry name" value="KstR2_TetR_C"/>
</dbReference>
<dbReference type="SUPFAM" id="SSF46689">
    <property type="entry name" value="Homeodomain-like"/>
    <property type="match status" value="1"/>
</dbReference>
<dbReference type="PROSITE" id="PS50977">
    <property type="entry name" value="HTH_TETR_2"/>
    <property type="match status" value="1"/>
</dbReference>
<protein>
    <submittedName>
        <fullName evidence="5">TetR/AcrR family transcriptional regulator</fullName>
    </submittedName>
</protein>
<proteinExistence type="predicted"/>
<dbReference type="Pfam" id="PF00440">
    <property type="entry name" value="TetR_N"/>
    <property type="match status" value="1"/>
</dbReference>
<reference evidence="5" key="1">
    <citation type="submission" date="2023-08" db="EMBL/GenBank/DDBJ databases">
        <title>The draft genome of Tsukamurella strandjordii strain 050030.</title>
        <authorList>
            <person name="Zhao F."/>
            <person name="Feng Y."/>
            <person name="Zong Z."/>
        </authorList>
    </citation>
    <scope>NUCLEOTIDE SEQUENCE</scope>
    <source>
        <strain evidence="5">050030</strain>
    </source>
</reference>
<keyword evidence="6" id="KW-1185">Reference proteome</keyword>
<dbReference type="SUPFAM" id="SSF48498">
    <property type="entry name" value="Tetracyclin repressor-like, C-terminal domain"/>
    <property type="match status" value="1"/>
</dbReference>
<dbReference type="PANTHER" id="PTHR30055">
    <property type="entry name" value="HTH-TYPE TRANSCRIPTIONAL REGULATOR RUTR"/>
    <property type="match status" value="1"/>
</dbReference>
<dbReference type="InterPro" id="IPR036271">
    <property type="entry name" value="Tet_transcr_reg_TetR-rel_C_sf"/>
</dbReference>
<evidence type="ECO:0000256" key="2">
    <source>
        <dbReference type="PROSITE-ProRule" id="PRU00335"/>
    </source>
</evidence>